<reference evidence="3 4" key="1">
    <citation type="submission" date="2016-12" db="EMBL/GenBank/DDBJ databases">
        <title>Genome sequencing of Methylocaldum marinum.</title>
        <authorList>
            <person name="Takeuchi M."/>
            <person name="Kamagata Y."/>
            <person name="Hiraoka S."/>
            <person name="Oshima K."/>
            <person name="Hattori M."/>
            <person name="Iwasaki W."/>
        </authorList>
    </citation>
    <scope>NUCLEOTIDE SEQUENCE [LARGE SCALE GENOMIC DNA]</scope>
    <source>
        <strain evidence="3 4">S8</strain>
    </source>
</reference>
<dbReference type="EMBL" id="AP017928">
    <property type="protein sequence ID" value="BBA33353.1"/>
    <property type="molecule type" value="Genomic_DNA"/>
</dbReference>
<dbReference type="InterPro" id="IPR054836">
    <property type="entry name" value="Tn5_transposase"/>
</dbReference>
<dbReference type="NCBIfam" id="NF033590">
    <property type="entry name" value="transpos_IS4_3"/>
    <property type="match status" value="1"/>
</dbReference>
<dbReference type="Gene3D" id="1.10.246.40">
    <property type="entry name" value="Tn5 transposase, domain 1"/>
    <property type="match status" value="1"/>
</dbReference>
<evidence type="ECO:0000259" key="2">
    <source>
        <dbReference type="Pfam" id="PF14706"/>
    </source>
</evidence>
<evidence type="ECO:0000259" key="1">
    <source>
        <dbReference type="Pfam" id="PF02281"/>
    </source>
</evidence>
<dbReference type="InterPro" id="IPR014737">
    <property type="entry name" value="Transposase_Tn5-like_C"/>
</dbReference>
<dbReference type="SUPFAM" id="SSF53098">
    <property type="entry name" value="Ribonuclease H-like"/>
    <property type="match status" value="1"/>
</dbReference>
<dbReference type="AlphaFoldDB" id="A0A250KNU5"/>
<dbReference type="InterPro" id="IPR014735">
    <property type="entry name" value="Transposase_Tn5-like_N"/>
</dbReference>
<dbReference type="PANTHER" id="PTHR37319">
    <property type="entry name" value="TRANSPOSASE"/>
    <property type="match status" value="1"/>
</dbReference>
<dbReference type="Pfam" id="PF02281">
    <property type="entry name" value="Dimer_Tnp_Tn5"/>
    <property type="match status" value="1"/>
</dbReference>
<sequence>MTKRLIRLADDLSSNPTASIPIACGGWGETKAAYRLLDNEALDWRAMLEAHRAPTIGRMVGLERVLCLQDTTELDFTSQPGIVGLGRLSYERQHGMYLHPTLAVSENGVALGVLDAWMWARKPKSEADVPESLRWIEGYERVAELAAQVPSTRLVYVADREGDIRALLDRAAALGHPADYLVRARHDRVLAEGGKLRAQVESQSALGEVEFALPPAPGRKGRTVMQSLRMARVTLARCGSKTCEVTVILAREESPPAGEKPIEWLLLTNEAVETLDEACLRIAWYRRRWLVEIFFRILKSGCRVEALQLATVERLERALVVYLIIAWRILHLVTLGRDCPQLPCEVVFAPEEWQAAWLVAKRQPPPETPPTLGEMTRMVAGFGGFLGRKGDGHPGPKALWEGMLKLMAYVEAFQAARNVYGVG</sequence>
<accession>A0A250KNU5</accession>
<dbReference type="Pfam" id="PF14706">
    <property type="entry name" value="Tnp_DNA_bind"/>
    <property type="match status" value="1"/>
</dbReference>
<name>A0A250KNU5_9GAMM</name>
<proteinExistence type="predicted"/>
<evidence type="ECO:0000313" key="4">
    <source>
        <dbReference type="Proteomes" id="UP000266313"/>
    </source>
</evidence>
<dbReference type="Proteomes" id="UP000266313">
    <property type="component" value="Chromosome"/>
</dbReference>
<dbReference type="PANTHER" id="PTHR37319:SF1">
    <property type="entry name" value="TRANSPOSASE TN5 DIMERISATION DOMAIN-CONTAINING PROTEIN"/>
    <property type="match status" value="1"/>
</dbReference>
<protein>
    <submittedName>
        <fullName evidence="3">Transposase</fullName>
    </submittedName>
</protein>
<organism evidence="3 4">
    <name type="scientific">Methylocaldum marinum</name>
    <dbReference type="NCBI Taxonomy" id="1432792"/>
    <lineage>
        <taxon>Bacteria</taxon>
        <taxon>Pseudomonadati</taxon>
        <taxon>Pseudomonadota</taxon>
        <taxon>Gammaproteobacteria</taxon>
        <taxon>Methylococcales</taxon>
        <taxon>Methylococcaceae</taxon>
        <taxon>Methylocaldum</taxon>
    </lineage>
</organism>
<dbReference type="InterPro" id="IPR003201">
    <property type="entry name" value="Transposase_Tn5"/>
</dbReference>
<dbReference type="KEGG" id="mmai:sS8_1393"/>
<evidence type="ECO:0000313" key="3">
    <source>
        <dbReference type="EMBL" id="BBA33353.1"/>
    </source>
</evidence>
<feature type="domain" description="Transposase Tn5-like N-terminal" evidence="2">
    <location>
        <begin position="2"/>
        <end position="41"/>
    </location>
</feature>
<gene>
    <name evidence="3" type="ORF">sS8_1393</name>
</gene>
<dbReference type="InterPro" id="IPR012337">
    <property type="entry name" value="RNaseH-like_sf"/>
</dbReference>
<keyword evidence="4" id="KW-1185">Reference proteome</keyword>
<dbReference type="Gene3D" id="3.90.350.10">
    <property type="entry name" value="Transposase Inhibitor Protein From Tn5, Chain A, domain 1"/>
    <property type="match status" value="1"/>
</dbReference>
<dbReference type="Gene3D" id="1.10.740.10">
    <property type="entry name" value="Transferase Inhibitor Protein From Tn5, Chain"/>
    <property type="match status" value="1"/>
</dbReference>
<dbReference type="InterPro" id="IPR038215">
    <property type="entry name" value="TN5-like_N_sf"/>
</dbReference>
<feature type="domain" description="Transposase Tn5 dimerisation" evidence="1">
    <location>
        <begin position="324"/>
        <end position="418"/>
    </location>
</feature>
<dbReference type="InterPro" id="IPR047768">
    <property type="entry name" value="Tn5p-like"/>
</dbReference>